<dbReference type="AlphaFoldDB" id="A0A0C3NK21"/>
<name>A0A0C3NK21_PISTI</name>
<dbReference type="HOGENOM" id="CLU_1897036_0_0_1"/>
<protein>
    <submittedName>
        <fullName evidence="1">Uncharacterized protein</fullName>
    </submittedName>
</protein>
<evidence type="ECO:0000313" key="1">
    <source>
        <dbReference type="EMBL" id="KIN95713.1"/>
    </source>
</evidence>
<keyword evidence="2" id="KW-1185">Reference proteome</keyword>
<reference evidence="1 2" key="1">
    <citation type="submission" date="2014-04" db="EMBL/GenBank/DDBJ databases">
        <authorList>
            <consortium name="DOE Joint Genome Institute"/>
            <person name="Kuo A."/>
            <person name="Kohler A."/>
            <person name="Costa M.D."/>
            <person name="Nagy L.G."/>
            <person name="Floudas D."/>
            <person name="Copeland A."/>
            <person name="Barry K.W."/>
            <person name="Cichocki N."/>
            <person name="Veneault-Fourrey C."/>
            <person name="LaButti K."/>
            <person name="Lindquist E.A."/>
            <person name="Lipzen A."/>
            <person name="Lundell T."/>
            <person name="Morin E."/>
            <person name="Murat C."/>
            <person name="Sun H."/>
            <person name="Tunlid A."/>
            <person name="Henrissat B."/>
            <person name="Grigoriev I.V."/>
            <person name="Hibbett D.S."/>
            <person name="Martin F."/>
            <person name="Nordberg H.P."/>
            <person name="Cantor M.N."/>
            <person name="Hua S.X."/>
        </authorList>
    </citation>
    <scope>NUCLEOTIDE SEQUENCE [LARGE SCALE GENOMIC DNA]</scope>
    <source>
        <strain evidence="1 2">Marx 270</strain>
    </source>
</reference>
<evidence type="ECO:0000313" key="2">
    <source>
        <dbReference type="Proteomes" id="UP000054217"/>
    </source>
</evidence>
<accession>A0A0C3NK21</accession>
<organism evidence="1 2">
    <name type="scientific">Pisolithus tinctorius Marx 270</name>
    <dbReference type="NCBI Taxonomy" id="870435"/>
    <lineage>
        <taxon>Eukaryota</taxon>
        <taxon>Fungi</taxon>
        <taxon>Dikarya</taxon>
        <taxon>Basidiomycota</taxon>
        <taxon>Agaricomycotina</taxon>
        <taxon>Agaricomycetes</taxon>
        <taxon>Agaricomycetidae</taxon>
        <taxon>Boletales</taxon>
        <taxon>Sclerodermatineae</taxon>
        <taxon>Pisolithaceae</taxon>
        <taxon>Pisolithus</taxon>
    </lineage>
</organism>
<sequence>MYDIPHSWLHTCLQYRLHPRFIFKNCPWIPTLSPPRCRISGCASNLTAGILTMSVSQSCQSLDVEMPVWVLCHNVNENSTDGPATGRQARQVLSGTTRGATVLEPFFFSTTAHTEWRLSAISFSAITVSPLLLC</sequence>
<dbReference type="Proteomes" id="UP000054217">
    <property type="component" value="Unassembled WGS sequence"/>
</dbReference>
<gene>
    <name evidence="1" type="ORF">M404DRAFT_301675</name>
</gene>
<reference evidence="2" key="2">
    <citation type="submission" date="2015-01" db="EMBL/GenBank/DDBJ databases">
        <title>Evolutionary Origins and Diversification of the Mycorrhizal Mutualists.</title>
        <authorList>
            <consortium name="DOE Joint Genome Institute"/>
            <consortium name="Mycorrhizal Genomics Consortium"/>
            <person name="Kohler A."/>
            <person name="Kuo A."/>
            <person name="Nagy L.G."/>
            <person name="Floudas D."/>
            <person name="Copeland A."/>
            <person name="Barry K.W."/>
            <person name="Cichocki N."/>
            <person name="Veneault-Fourrey C."/>
            <person name="LaButti K."/>
            <person name="Lindquist E.A."/>
            <person name="Lipzen A."/>
            <person name="Lundell T."/>
            <person name="Morin E."/>
            <person name="Murat C."/>
            <person name="Riley R."/>
            <person name="Ohm R."/>
            <person name="Sun H."/>
            <person name="Tunlid A."/>
            <person name="Henrissat B."/>
            <person name="Grigoriev I.V."/>
            <person name="Hibbett D.S."/>
            <person name="Martin F."/>
        </authorList>
    </citation>
    <scope>NUCLEOTIDE SEQUENCE [LARGE SCALE GENOMIC DNA]</scope>
    <source>
        <strain evidence="2">Marx 270</strain>
    </source>
</reference>
<dbReference type="EMBL" id="KN832062">
    <property type="protein sequence ID" value="KIN95713.1"/>
    <property type="molecule type" value="Genomic_DNA"/>
</dbReference>
<dbReference type="InParanoid" id="A0A0C3NK21"/>
<proteinExistence type="predicted"/>